<keyword evidence="1" id="KW-0723">Serine/threonine-protein kinase</keyword>
<evidence type="ECO:0000313" key="3">
    <source>
        <dbReference type="EMBL" id="GAQ61282.1"/>
    </source>
</evidence>
<dbReference type="Proteomes" id="UP000067448">
    <property type="component" value="Unassembled WGS sequence"/>
</dbReference>
<dbReference type="GO" id="GO:0004674">
    <property type="term" value="F:protein serine/threonine kinase activity"/>
    <property type="evidence" value="ECO:0007669"/>
    <property type="project" value="UniProtKB-KW"/>
</dbReference>
<dbReference type="PANTHER" id="PTHR35526">
    <property type="entry name" value="ANTI-SIGMA-F FACTOR RSBW-RELATED"/>
    <property type="match status" value="1"/>
</dbReference>
<reference evidence="4" key="3">
    <citation type="submission" date="2016-02" db="EMBL/GenBank/DDBJ databases">
        <title>Draft genome of pathogenic Streptomyces sp. in Japan.</title>
        <authorList>
            <person name="Tomihama T."/>
            <person name="Ikenaga M."/>
            <person name="Sakai M."/>
            <person name="Okubo T."/>
            <person name="Ikeda S."/>
        </authorList>
    </citation>
    <scope>NUCLEOTIDE SEQUENCE [LARGE SCALE GENOMIC DNA]</scope>
    <source>
        <strain evidence="4">S58</strain>
    </source>
</reference>
<dbReference type="CDD" id="cd16936">
    <property type="entry name" value="HATPase_RsbW-like"/>
    <property type="match status" value="1"/>
</dbReference>
<evidence type="ECO:0000256" key="1">
    <source>
        <dbReference type="ARBA" id="ARBA00022527"/>
    </source>
</evidence>
<reference evidence="4" key="1">
    <citation type="submission" date="2015-11" db="EMBL/GenBank/DDBJ databases">
        <authorList>
            <consortium name="Cross-ministerial Strategic Innovation Promotion Program (SIP) consortium"/>
            <person name="Tomihama T."/>
            <person name="Ikenaga M."/>
            <person name="Sakai M."/>
            <person name="Okubo T."/>
            <person name="Ikeda S."/>
        </authorList>
    </citation>
    <scope>NUCLEOTIDE SEQUENCE [LARGE SCALE GENOMIC DNA]</scope>
    <source>
        <strain evidence="4">S58</strain>
    </source>
</reference>
<dbReference type="AlphaFoldDB" id="A0A117ECP4"/>
<dbReference type="OrthoDB" id="4166172at2"/>
<dbReference type="OMA" id="RYCGLEA"/>
<accession>A0A117ECP4</accession>
<evidence type="ECO:0000313" key="4">
    <source>
        <dbReference type="Proteomes" id="UP000067448"/>
    </source>
</evidence>
<keyword evidence="3" id="KW-0808">Transferase</keyword>
<protein>
    <submittedName>
        <fullName evidence="3">Histidine kinase-, DNA gyrase B-, and HSP90-like ATPase</fullName>
    </submittedName>
</protein>
<dbReference type="InterPro" id="IPR003594">
    <property type="entry name" value="HATPase_dom"/>
</dbReference>
<dbReference type="Pfam" id="PF13581">
    <property type="entry name" value="HATPase_c_2"/>
    <property type="match status" value="1"/>
</dbReference>
<feature type="domain" description="Histidine kinase/HSP90-like ATPase" evidence="2">
    <location>
        <begin position="26"/>
        <end position="134"/>
    </location>
</feature>
<sequence>MSPATAVAPAATKALPQTARVFDVAFASNPACARQARRIIRAFLGLWNVNGELAENIVLAVSELVTNAFEHGTGDVGLRVRYPDDELRIEVTDDNPTPAEMRPAGDEDVSGRGLFIVAVLARKWGVSKDGKTTWCVFHVPAKRS</sequence>
<proteinExistence type="predicted"/>
<name>A0A117ECP4_STRSC</name>
<dbReference type="Gene3D" id="3.30.565.10">
    <property type="entry name" value="Histidine kinase-like ATPase, C-terminal domain"/>
    <property type="match status" value="1"/>
</dbReference>
<dbReference type="RefSeq" id="WP_013000952.1">
    <property type="nucleotide sequence ID" value="NZ_BCMM01000005.1"/>
</dbReference>
<gene>
    <name evidence="3" type="ORF">SsS58_01631</name>
</gene>
<reference evidence="3 4" key="2">
    <citation type="journal article" date="2016" name="Genome Announc.">
        <title>Draft Genome Sequences of Streptomyces scabiei S58, Streptomyces turgidiscabies T45, and Streptomyces acidiscabies a10, the Pathogens of Potato Common Scab, Isolated in Japan.</title>
        <authorList>
            <person name="Tomihama T."/>
            <person name="Nishi Y."/>
            <person name="Sakai M."/>
            <person name="Ikenaga M."/>
            <person name="Okubo T."/>
            <person name="Ikeda S."/>
        </authorList>
    </citation>
    <scope>NUCLEOTIDE SEQUENCE [LARGE SCALE GENOMIC DNA]</scope>
    <source>
        <strain evidence="3 4">S58</strain>
    </source>
</reference>
<dbReference type="InterPro" id="IPR036890">
    <property type="entry name" value="HATPase_C_sf"/>
</dbReference>
<dbReference type="GeneID" id="79930770"/>
<comment type="caution">
    <text evidence="3">The sequence shown here is derived from an EMBL/GenBank/DDBJ whole genome shotgun (WGS) entry which is preliminary data.</text>
</comment>
<dbReference type="InterPro" id="IPR050267">
    <property type="entry name" value="Anti-sigma-factor_SerPK"/>
</dbReference>
<dbReference type="SUPFAM" id="SSF55874">
    <property type="entry name" value="ATPase domain of HSP90 chaperone/DNA topoisomerase II/histidine kinase"/>
    <property type="match status" value="1"/>
</dbReference>
<dbReference type="PANTHER" id="PTHR35526:SF3">
    <property type="entry name" value="ANTI-SIGMA-F FACTOR RSBW"/>
    <property type="match status" value="1"/>
</dbReference>
<organism evidence="3 4">
    <name type="scientific">Streptomyces scabiei</name>
    <dbReference type="NCBI Taxonomy" id="1930"/>
    <lineage>
        <taxon>Bacteria</taxon>
        <taxon>Bacillati</taxon>
        <taxon>Actinomycetota</taxon>
        <taxon>Actinomycetes</taxon>
        <taxon>Kitasatosporales</taxon>
        <taxon>Streptomycetaceae</taxon>
        <taxon>Streptomyces</taxon>
    </lineage>
</organism>
<evidence type="ECO:0000259" key="2">
    <source>
        <dbReference type="Pfam" id="PF13581"/>
    </source>
</evidence>
<keyword evidence="3" id="KW-0418">Kinase</keyword>
<dbReference type="EMBL" id="BCMM01000005">
    <property type="protein sequence ID" value="GAQ61282.1"/>
    <property type="molecule type" value="Genomic_DNA"/>
</dbReference>